<feature type="region of interest" description="Disordered" evidence="1">
    <location>
        <begin position="157"/>
        <end position="187"/>
    </location>
</feature>
<sequence length="187" mass="20580">MDRGCLIRVWGEVVGRGRRIPKTCEGMAGVQEGISTEVVLGDKIKGAYRSVATRLWRVRVKPRELSWGDAIGWRASYWRELGRRTRGVYGSEGGPRPGVRAGGRVFRVYWTGHVTFLAVSWKRCSFPRNPENDTGAHGPRAPIPSHVIGLGSLGSLGSAAASGEPRRSVRTESFRSSSSLVFDEMPR</sequence>
<evidence type="ECO:0000313" key="3">
    <source>
        <dbReference type="Proteomes" id="UP000825729"/>
    </source>
</evidence>
<gene>
    <name evidence="2" type="ORF">H6P81_021085</name>
</gene>
<feature type="compositionally biased region" description="Basic and acidic residues" evidence="1">
    <location>
        <begin position="164"/>
        <end position="173"/>
    </location>
</feature>
<dbReference type="AlphaFoldDB" id="A0AAV7DY10"/>
<proteinExistence type="predicted"/>
<evidence type="ECO:0000256" key="1">
    <source>
        <dbReference type="SAM" id="MobiDB-lite"/>
    </source>
</evidence>
<evidence type="ECO:0000313" key="2">
    <source>
        <dbReference type="EMBL" id="KAG9440920.1"/>
    </source>
</evidence>
<dbReference type="EMBL" id="JAINDJ010000008">
    <property type="protein sequence ID" value="KAG9440920.1"/>
    <property type="molecule type" value="Genomic_DNA"/>
</dbReference>
<comment type="caution">
    <text evidence="2">The sequence shown here is derived from an EMBL/GenBank/DDBJ whole genome shotgun (WGS) entry which is preliminary data.</text>
</comment>
<keyword evidence="3" id="KW-1185">Reference proteome</keyword>
<dbReference type="Proteomes" id="UP000825729">
    <property type="component" value="Unassembled WGS sequence"/>
</dbReference>
<protein>
    <submittedName>
        <fullName evidence="2">Uncharacterized protein</fullName>
    </submittedName>
</protein>
<reference evidence="2 3" key="1">
    <citation type="submission" date="2021-07" db="EMBL/GenBank/DDBJ databases">
        <title>The Aristolochia fimbriata genome: insights into angiosperm evolution, floral development and chemical biosynthesis.</title>
        <authorList>
            <person name="Jiao Y."/>
        </authorList>
    </citation>
    <scope>NUCLEOTIDE SEQUENCE [LARGE SCALE GENOMIC DNA]</scope>
    <source>
        <strain evidence="2">IBCAS-2021</strain>
        <tissue evidence="2">Leaf</tissue>
    </source>
</reference>
<accession>A0AAV7DY10</accession>
<organism evidence="2 3">
    <name type="scientific">Aristolochia fimbriata</name>
    <name type="common">White veined hardy Dutchman's pipe vine</name>
    <dbReference type="NCBI Taxonomy" id="158543"/>
    <lineage>
        <taxon>Eukaryota</taxon>
        <taxon>Viridiplantae</taxon>
        <taxon>Streptophyta</taxon>
        <taxon>Embryophyta</taxon>
        <taxon>Tracheophyta</taxon>
        <taxon>Spermatophyta</taxon>
        <taxon>Magnoliopsida</taxon>
        <taxon>Magnoliidae</taxon>
        <taxon>Piperales</taxon>
        <taxon>Aristolochiaceae</taxon>
        <taxon>Aristolochia</taxon>
    </lineage>
</organism>
<name>A0AAV7DY10_ARIFI</name>